<gene>
    <name evidence="10" type="primary">KHA1_1</name>
    <name evidence="10" type="ORF">HK100_007542</name>
</gene>
<dbReference type="GO" id="GO:0015297">
    <property type="term" value="F:antiporter activity"/>
    <property type="evidence" value="ECO:0007669"/>
    <property type="project" value="InterPro"/>
</dbReference>
<feature type="transmembrane region" description="Helical" evidence="8">
    <location>
        <begin position="219"/>
        <end position="240"/>
    </location>
</feature>
<dbReference type="InterPro" id="IPR038770">
    <property type="entry name" value="Na+/solute_symporter_sf"/>
</dbReference>
<evidence type="ECO:0000256" key="8">
    <source>
        <dbReference type="SAM" id="Phobius"/>
    </source>
</evidence>
<dbReference type="PANTHER" id="PTHR32468:SF0">
    <property type="entry name" value="K(+)_H(+) ANTIPORTER 1"/>
    <property type="match status" value="1"/>
</dbReference>
<evidence type="ECO:0000256" key="6">
    <source>
        <dbReference type="ARBA" id="ARBA00023136"/>
    </source>
</evidence>
<dbReference type="GO" id="GO:0016020">
    <property type="term" value="C:membrane"/>
    <property type="evidence" value="ECO:0007669"/>
    <property type="project" value="UniProtKB-SubCell"/>
</dbReference>
<proteinExistence type="predicted"/>
<keyword evidence="5" id="KW-0406">Ion transport</keyword>
<dbReference type="Gene3D" id="1.20.1530.20">
    <property type="match status" value="1"/>
</dbReference>
<dbReference type="InterPro" id="IPR050794">
    <property type="entry name" value="CPA2_transporter"/>
</dbReference>
<feature type="transmembrane region" description="Helical" evidence="8">
    <location>
        <begin position="51"/>
        <end position="72"/>
    </location>
</feature>
<comment type="subcellular location">
    <subcellularLocation>
        <location evidence="1">Membrane</location>
        <topology evidence="1">Multi-pass membrane protein</topology>
    </subcellularLocation>
</comment>
<name>A0AAD5SQ98_9FUNG</name>
<feature type="transmembrane region" description="Helical" evidence="8">
    <location>
        <begin position="185"/>
        <end position="207"/>
    </location>
</feature>
<feature type="transmembrane region" description="Helical" evidence="8">
    <location>
        <begin position="147"/>
        <end position="173"/>
    </location>
</feature>
<comment type="caution">
    <text evidence="10">The sequence shown here is derived from an EMBL/GenBank/DDBJ whole genome shotgun (WGS) entry which is preliminary data.</text>
</comment>
<keyword evidence="11" id="KW-1185">Reference proteome</keyword>
<evidence type="ECO:0000256" key="7">
    <source>
        <dbReference type="SAM" id="MobiDB-lite"/>
    </source>
</evidence>
<feature type="region of interest" description="Disordered" evidence="7">
    <location>
        <begin position="435"/>
        <end position="459"/>
    </location>
</feature>
<dbReference type="InterPro" id="IPR006153">
    <property type="entry name" value="Cation/H_exchanger_TM"/>
</dbReference>
<keyword evidence="2" id="KW-0813">Transport</keyword>
<feature type="transmembrane region" description="Helical" evidence="8">
    <location>
        <begin position="260"/>
        <end position="287"/>
    </location>
</feature>
<dbReference type="AlphaFoldDB" id="A0AAD5SQ98"/>
<evidence type="ECO:0000256" key="3">
    <source>
        <dbReference type="ARBA" id="ARBA00022692"/>
    </source>
</evidence>
<dbReference type="EMBL" id="JADGJH010003562">
    <property type="protein sequence ID" value="KAJ3090128.1"/>
    <property type="molecule type" value="Genomic_DNA"/>
</dbReference>
<keyword evidence="3 8" id="KW-0812">Transmembrane</keyword>
<feature type="transmembrane region" description="Helical" evidence="8">
    <location>
        <begin position="84"/>
        <end position="102"/>
    </location>
</feature>
<feature type="transmembrane region" description="Helical" evidence="8">
    <location>
        <begin position="17"/>
        <end position="39"/>
    </location>
</feature>
<feature type="transmembrane region" description="Helical" evidence="8">
    <location>
        <begin position="114"/>
        <end position="135"/>
    </location>
</feature>
<evidence type="ECO:0000256" key="1">
    <source>
        <dbReference type="ARBA" id="ARBA00004141"/>
    </source>
</evidence>
<evidence type="ECO:0000256" key="2">
    <source>
        <dbReference type="ARBA" id="ARBA00022448"/>
    </source>
</evidence>
<reference evidence="10" key="1">
    <citation type="submission" date="2020-05" db="EMBL/GenBank/DDBJ databases">
        <title>Phylogenomic resolution of chytrid fungi.</title>
        <authorList>
            <person name="Stajich J.E."/>
            <person name="Amses K."/>
            <person name="Simmons R."/>
            <person name="Seto K."/>
            <person name="Myers J."/>
            <person name="Bonds A."/>
            <person name="Quandt C.A."/>
            <person name="Barry K."/>
            <person name="Liu P."/>
            <person name="Grigoriev I."/>
            <person name="Longcore J.E."/>
            <person name="James T.Y."/>
        </authorList>
    </citation>
    <scope>NUCLEOTIDE SEQUENCE</scope>
    <source>
        <strain evidence="10">JEL0513</strain>
    </source>
</reference>
<evidence type="ECO:0000313" key="10">
    <source>
        <dbReference type="EMBL" id="KAJ3090128.1"/>
    </source>
</evidence>
<sequence>MSATTTPTSILNGDNPLLISALSLFLVQAVLIIATSWILSFGLRYIRQPQVISEVLGGIILGGSALCRISSFKTNVFPDSSLPAFKLMGNFGLVLYLFLIGLELDPVKIIKSVGLAVPIAATGIILPFSLGIGIAKYLYQNYSTPDIPFVSFLLFVGVAMSITAFPVLARILTDKKLLHTRVGQAAISAAAIDDITAWTLLVLVIAIVNNNKSGTSVNYAIPIYVFLTVIAYGLLLWFIVRPSITRLIQFSATSDKMSRVLLVTVFLGLLISAWFMEVIGVNAFLFGAIMPHDHGFAWKLASQMEDLVSIVFLPLYFASSGLSTRLDLLNDGKAWGTVILIITTACTGKFLGCTISSKIVLKHSWRESAAIGVLMNTKGLVELIVLNLGLSAGVISPTVFSMFVVEALVTTCMTSPIISVVYPERLYIDTVMKKTDDENSGDSPQTEPAALAEPTDLVPESSDDVRALVCLTSMEIVPSMMTLTTLLASTETISSFIVYAFRLTRLDFRQSTRMQISEQKFTSQRDPVLTVFRSFSNLHNVSTHSILTFSEAADYPDTIISAVRCTHANLLILPHTILETSTDHSILQQFEFTRSDTESTVQKIIQTLPGTTVIQFIERGFGSSAASTTYLHETTAVATQQTIKISSNSTLQVLRNPVAAVLVLGGDKQHVSDDVAAVKFIAALVDSARNQRSQMDIEISLVVYKIVNGISDTFSPAASSSATVNTSGFDWEYDLAALGVEAIAIDAISEVFDLVHLKTSLPTDLVVVSESVLAGEEIGPNVTNNSSLRKTLRNWLEEVCVASVAVVNGKRVVVSAAFVSSP</sequence>
<feature type="transmembrane region" description="Helical" evidence="8">
    <location>
        <begin position="338"/>
        <end position="357"/>
    </location>
</feature>
<organism evidence="10 11">
    <name type="scientific">Physocladia obscura</name>
    <dbReference type="NCBI Taxonomy" id="109957"/>
    <lineage>
        <taxon>Eukaryota</taxon>
        <taxon>Fungi</taxon>
        <taxon>Fungi incertae sedis</taxon>
        <taxon>Chytridiomycota</taxon>
        <taxon>Chytridiomycota incertae sedis</taxon>
        <taxon>Chytridiomycetes</taxon>
        <taxon>Chytridiales</taxon>
        <taxon>Chytriomycetaceae</taxon>
        <taxon>Physocladia</taxon>
    </lineage>
</organism>
<evidence type="ECO:0000256" key="5">
    <source>
        <dbReference type="ARBA" id="ARBA00023065"/>
    </source>
</evidence>
<evidence type="ECO:0000313" key="11">
    <source>
        <dbReference type="Proteomes" id="UP001211907"/>
    </source>
</evidence>
<dbReference type="GO" id="GO:1902600">
    <property type="term" value="P:proton transmembrane transport"/>
    <property type="evidence" value="ECO:0007669"/>
    <property type="project" value="InterPro"/>
</dbReference>
<evidence type="ECO:0000259" key="9">
    <source>
        <dbReference type="Pfam" id="PF00999"/>
    </source>
</evidence>
<evidence type="ECO:0000256" key="4">
    <source>
        <dbReference type="ARBA" id="ARBA00022989"/>
    </source>
</evidence>
<dbReference type="Pfam" id="PF00999">
    <property type="entry name" value="Na_H_Exchanger"/>
    <property type="match status" value="1"/>
</dbReference>
<keyword evidence="4 8" id="KW-1133">Transmembrane helix</keyword>
<protein>
    <submittedName>
        <fullName evidence="10">K(+)/H(+) antiporter</fullName>
    </submittedName>
</protein>
<feature type="domain" description="Cation/H+ exchanger transmembrane" evidence="9">
    <location>
        <begin position="33"/>
        <end position="417"/>
    </location>
</feature>
<dbReference type="Proteomes" id="UP001211907">
    <property type="component" value="Unassembled WGS sequence"/>
</dbReference>
<accession>A0AAD5SQ98</accession>
<keyword evidence="6 8" id="KW-0472">Membrane</keyword>
<dbReference type="PANTHER" id="PTHR32468">
    <property type="entry name" value="CATION/H + ANTIPORTER"/>
    <property type="match status" value="1"/>
</dbReference>